<protein>
    <submittedName>
        <fullName evidence="1">Uncharacterized protein</fullName>
    </submittedName>
</protein>
<proteinExistence type="predicted"/>
<name>A0A9P8T8A0_9ASCO</name>
<dbReference type="EMBL" id="JAEUBE010000137">
    <property type="protein sequence ID" value="KAH3669304.1"/>
    <property type="molecule type" value="Genomic_DNA"/>
</dbReference>
<dbReference type="RefSeq" id="XP_046063567.1">
    <property type="nucleotide sequence ID" value="XM_046202185.1"/>
</dbReference>
<sequence>MCIILKIRVTNLFAQTNKLVADTGAKLKVQILDIKSSTIGHGRGRSRFARLAATSCGANIQSQIPDK</sequence>
<accession>A0A9P8T8A0</accession>
<keyword evidence="2" id="KW-1185">Reference proteome</keyword>
<dbReference type="AlphaFoldDB" id="A0A9P8T8A0"/>
<dbReference type="Proteomes" id="UP000769157">
    <property type="component" value="Unassembled WGS sequence"/>
</dbReference>
<reference evidence="1" key="2">
    <citation type="submission" date="2021-01" db="EMBL/GenBank/DDBJ databases">
        <authorList>
            <person name="Schikora-Tamarit M.A."/>
        </authorList>
    </citation>
    <scope>NUCLEOTIDE SEQUENCE</scope>
    <source>
        <strain evidence="1">CBS6075</strain>
    </source>
</reference>
<evidence type="ECO:0000313" key="2">
    <source>
        <dbReference type="Proteomes" id="UP000769157"/>
    </source>
</evidence>
<evidence type="ECO:0000313" key="1">
    <source>
        <dbReference type="EMBL" id="KAH3669304.1"/>
    </source>
</evidence>
<reference evidence="1" key="1">
    <citation type="journal article" date="2021" name="Open Biol.">
        <title>Shared evolutionary footprints suggest mitochondrial oxidative damage underlies multiple complex I losses in fungi.</title>
        <authorList>
            <person name="Schikora-Tamarit M.A."/>
            <person name="Marcet-Houben M."/>
            <person name="Nosek J."/>
            <person name="Gabaldon T."/>
        </authorList>
    </citation>
    <scope>NUCLEOTIDE SEQUENCE</scope>
    <source>
        <strain evidence="1">CBS6075</strain>
    </source>
</reference>
<organism evidence="1 2">
    <name type="scientific">Ogataea philodendri</name>
    <dbReference type="NCBI Taxonomy" id="1378263"/>
    <lineage>
        <taxon>Eukaryota</taxon>
        <taxon>Fungi</taxon>
        <taxon>Dikarya</taxon>
        <taxon>Ascomycota</taxon>
        <taxon>Saccharomycotina</taxon>
        <taxon>Pichiomycetes</taxon>
        <taxon>Pichiales</taxon>
        <taxon>Pichiaceae</taxon>
        <taxon>Ogataea</taxon>
    </lineage>
</organism>
<comment type="caution">
    <text evidence="1">The sequence shown here is derived from an EMBL/GenBank/DDBJ whole genome shotgun (WGS) entry which is preliminary data.</text>
</comment>
<dbReference type="GeneID" id="70233393"/>
<gene>
    <name evidence="1" type="ORF">OGAPHI_001425</name>
</gene>